<dbReference type="EMBL" id="RBAL01000004">
    <property type="protein sequence ID" value="RKN43882.1"/>
    <property type="molecule type" value="Genomic_DNA"/>
</dbReference>
<evidence type="ECO:0000313" key="3">
    <source>
        <dbReference type="Proteomes" id="UP000272474"/>
    </source>
</evidence>
<keyword evidence="3" id="KW-1185">Reference proteome</keyword>
<evidence type="ECO:0000256" key="1">
    <source>
        <dbReference type="SAM" id="MobiDB-lite"/>
    </source>
</evidence>
<dbReference type="InterPro" id="IPR036770">
    <property type="entry name" value="Ankyrin_rpt-contain_sf"/>
</dbReference>
<dbReference type="Proteomes" id="UP000272474">
    <property type="component" value="Unassembled WGS sequence"/>
</dbReference>
<comment type="caution">
    <text evidence="2">The sequence shown here is derived from an EMBL/GenBank/DDBJ whole genome shotgun (WGS) entry which is preliminary data.</text>
</comment>
<sequence>MSQEPSSPRIGGLPPRIERSPANWAVEHHDLLALREALDAGADVEEAQFGSPLLHHAVDVERDGATQRGTPLHVDMTAFLLARGADPTRRSSSTGMSAEELARVSGHWLAMELFEAWKRERGR</sequence>
<feature type="region of interest" description="Disordered" evidence="1">
    <location>
        <begin position="1"/>
        <end position="21"/>
    </location>
</feature>
<organism evidence="2 3">
    <name type="scientific">Streptomyces hoynatensis</name>
    <dbReference type="NCBI Taxonomy" id="1141874"/>
    <lineage>
        <taxon>Bacteria</taxon>
        <taxon>Bacillati</taxon>
        <taxon>Actinomycetota</taxon>
        <taxon>Actinomycetes</taxon>
        <taxon>Kitasatosporales</taxon>
        <taxon>Streptomycetaceae</taxon>
        <taxon>Streptomyces</taxon>
    </lineage>
</organism>
<evidence type="ECO:0000313" key="2">
    <source>
        <dbReference type="EMBL" id="RKN43882.1"/>
    </source>
</evidence>
<name>A0A3A9Z5W3_9ACTN</name>
<proteinExistence type="predicted"/>
<dbReference type="Gene3D" id="1.25.40.20">
    <property type="entry name" value="Ankyrin repeat-containing domain"/>
    <property type="match status" value="1"/>
</dbReference>
<dbReference type="SUPFAM" id="SSF48403">
    <property type="entry name" value="Ankyrin repeat"/>
    <property type="match status" value="1"/>
</dbReference>
<dbReference type="OrthoDB" id="1438637at2"/>
<dbReference type="AlphaFoldDB" id="A0A3A9Z5W3"/>
<protein>
    <submittedName>
        <fullName evidence="2">Ankyrin repeat domain-containing protein</fullName>
    </submittedName>
</protein>
<gene>
    <name evidence="2" type="ORF">D7294_09305</name>
</gene>
<accession>A0A3A9Z5W3</accession>
<reference evidence="2 3" key="1">
    <citation type="journal article" date="2014" name="Int. J. Syst. Evol. Microbiol.">
        <title>Streptomyces hoynatensis sp. nov., isolated from deep marine sediment.</title>
        <authorList>
            <person name="Veyisoglu A."/>
            <person name="Sahin N."/>
        </authorList>
    </citation>
    <scope>NUCLEOTIDE SEQUENCE [LARGE SCALE GENOMIC DNA]</scope>
    <source>
        <strain evidence="2 3">KCTC 29097</strain>
    </source>
</reference>